<evidence type="ECO:0000313" key="3">
    <source>
        <dbReference type="Proteomes" id="UP000003779"/>
    </source>
</evidence>
<dbReference type="Proteomes" id="UP000003779">
    <property type="component" value="Chromosome"/>
</dbReference>
<dbReference type="KEGG" id="nal:B005_0350"/>
<proteinExistence type="predicted"/>
<dbReference type="HOGENOM" id="CLU_1957279_0_0_11"/>
<organism evidence="2 3">
    <name type="scientific">Nocardiopsis alba (strain ATCC BAA-2165 / BE74)</name>
    <dbReference type="NCBI Taxonomy" id="1205910"/>
    <lineage>
        <taxon>Bacteria</taxon>
        <taxon>Bacillati</taxon>
        <taxon>Actinomycetota</taxon>
        <taxon>Actinomycetes</taxon>
        <taxon>Streptosporangiales</taxon>
        <taxon>Nocardiopsidaceae</taxon>
        <taxon>Nocardiopsis</taxon>
    </lineage>
</organism>
<reference evidence="3" key="2">
    <citation type="submission" date="2012-08" db="EMBL/GenBank/DDBJ databases">
        <title>Whole-genome sequence of Nocardiopsis alba strain ATCC BAA-2165 associated with honeybees.</title>
        <authorList>
            <person name="Qiao J."/>
            <person name="Chen L."/>
            <person name="Li Y."/>
            <person name="Wang J."/>
            <person name="Zhang W."/>
            <person name="Chen S."/>
        </authorList>
    </citation>
    <scope>NUCLEOTIDE SEQUENCE [LARGE SCALE GENOMIC DNA]</scope>
    <source>
        <strain evidence="3">ATCC BAA-2165 / BE74</strain>
    </source>
</reference>
<evidence type="ECO:0000313" key="2">
    <source>
        <dbReference type="EMBL" id="AFR08750.1"/>
    </source>
</evidence>
<dbReference type="AlphaFoldDB" id="J7LBH5"/>
<name>J7LBH5_NOCAA</name>
<sequence>MTRAQGTDRDLAAVGHQYLLEHAGCLLNSCGAAGSSVVRHRRPLVARSTRVIGTLTIRNPPISPWGGLKAGSFQEIRRGISDYGKKKVCSLGFSAEKRPERRAGGPPARRRTSYRLMGGPGAQENPRS</sequence>
<evidence type="ECO:0000256" key="1">
    <source>
        <dbReference type="SAM" id="MobiDB-lite"/>
    </source>
</evidence>
<dbReference type="EMBL" id="CP003788">
    <property type="protein sequence ID" value="AFR08750.1"/>
    <property type="molecule type" value="Genomic_DNA"/>
</dbReference>
<reference evidence="2 3" key="1">
    <citation type="journal article" date="2012" name="J. Bacteriol.">
        <title>Whole-Genome Sequence of Nocardiopsis alba Strain ATCC BAA-2165, Associated with Honeybees.</title>
        <authorList>
            <person name="Qiao J."/>
            <person name="Chen L."/>
            <person name="Li Y."/>
            <person name="Wang J."/>
            <person name="Zhang W."/>
            <person name="Chen S."/>
        </authorList>
    </citation>
    <scope>NUCLEOTIDE SEQUENCE [LARGE SCALE GENOMIC DNA]</scope>
    <source>
        <strain evidence="3">ATCC BAA-2165 / BE74</strain>
    </source>
</reference>
<accession>J7LBH5</accession>
<feature type="region of interest" description="Disordered" evidence="1">
    <location>
        <begin position="94"/>
        <end position="128"/>
    </location>
</feature>
<protein>
    <submittedName>
        <fullName evidence="2">Uncharacterized protein</fullName>
    </submittedName>
</protein>
<gene>
    <name evidence="2" type="ordered locus">B005_0350</name>
</gene>